<feature type="region of interest" description="Disordered" evidence="1">
    <location>
        <begin position="118"/>
        <end position="142"/>
    </location>
</feature>
<feature type="compositionally biased region" description="Polar residues" evidence="1">
    <location>
        <begin position="178"/>
        <end position="187"/>
    </location>
</feature>
<feature type="compositionally biased region" description="Low complexity" evidence="1">
    <location>
        <begin position="130"/>
        <end position="141"/>
    </location>
</feature>
<feature type="region of interest" description="Disordered" evidence="1">
    <location>
        <begin position="168"/>
        <end position="215"/>
    </location>
</feature>
<keyword evidence="3" id="KW-1185">Reference proteome</keyword>
<proteinExistence type="predicted"/>
<dbReference type="AlphaFoldDB" id="A0A2T2NXL7"/>
<gene>
    <name evidence="2" type="ORF">BS50DRAFT_306941</name>
</gene>
<protein>
    <submittedName>
        <fullName evidence="2">Uncharacterized protein</fullName>
    </submittedName>
</protein>
<evidence type="ECO:0000313" key="3">
    <source>
        <dbReference type="Proteomes" id="UP000240883"/>
    </source>
</evidence>
<dbReference type="Proteomes" id="UP000240883">
    <property type="component" value="Unassembled WGS sequence"/>
</dbReference>
<organism evidence="2 3">
    <name type="scientific">Corynespora cassiicola Philippines</name>
    <dbReference type="NCBI Taxonomy" id="1448308"/>
    <lineage>
        <taxon>Eukaryota</taxon>
        <taxon>Fungi</taxon>
        <taxon>Dikarya</taxon>
        <taxon>Ascomycota</taxon>
        <taxon>Pezizomycotina</taxon>
        <taxon>Dothideomycetes</taxon>
        <taxon>Pleosporomycetidae</taxon>
        <taxon>Pleosporales</taxon>
        <taxon>Corynesporascaceae</taxon>
        <taxon>Corynespora</taxon>
    </lineage>
</organism>
<reference evidence="2 3" key="1">
    <citation type="journal article" date="2018" name="Front. Microbiol.">
        <title>Genome-Wide Analysis of Corynespora cassiicola Leaf Fall Disease Putative Effectors.</title>
        <authorList>
            <person name="Lopez D."/>
            <person name="Ribeiro S."/>
            <person name="Label P."/>
            <person name="Fumanal B."/>
            <person name="Venisse J.S."/>
            <person name="Kohler A."/>
            <person name="de Oliveira R.R."/>
            <person name="Labutti K."/>
            <person name="Lipzen A."/>
            <person name="Lail K."/>
            <person name="Bauer D."/>
            <person name="Ohm R.A."/>
            <person name="Barry K.W."/>
            <person name="Spatafora J."/>
            <person name="Grigoriev I.V."/>
            <person name="Martin F.M."/>
            <person name="Pujade-Renaud V."/>
        </authorList>
    </citation>
    <scope>NUCLEOTIDE SEQUENCE [LARGE SCALE GENOMIC DNA]</scope>
    <source>
        <strain evidence="2 3">Philippines</strain>
    </source>
</reference>
<evidence type="ECO:0000256" key="1">
    <source>
        <dbReference type="SAM" id="MobiDB-lite"/>
    </source>
</evidence>
<name>A0A2T2NXL7_CORCC</name>
<accession>A0A2T2NXL7</accession>
<sequence>MIWAWLGCMTSRQGRWCEEALYDGAFTRKRRGGERDALATVVDGLRKGCGCLTWEPRSPEEWSGRSDAGACSLMGSSDRKPTIFAALGSCNDLSLERAIALILGGIRTWTRRRLHVAQRGRVADGKGTKSAETSYASSSTSLGREANQAGWKRLADMASALRGVNGLRGVDDAKTSKSKQASGTASTVMRPVVPRTHWRRRGDGDGPAGALAASY</sequence>
<evidence type="ECO:0000313" key="2">
    <source>
        <dbReference type="EMBL" id="PSN70165.1"/>
    </source>
</evidence>
<dbReference type="EMBL" id="KZ678132">
    <property type="protein sequence ID" value="PSN70165.1"/>
    <property type="molecule type" value="Genomic_DNA"/>
</dbReference>